<organism evidence="2 3">
    <name type="scientific">Pedobacter antarcticus 4BY</name>
    <dbReference type="NCBI Taxonomy" id="1358423"/>
    <lineage>
        <taxon>Bacteria</taxon>
        <taxon>Pseudomonadati</taxon>
        <taxon>Bacteroidota</taxon>
        <taxon>Sphingobacteriia</taxon>
        <taxon>Sphingobacteriales</taxon>
        <taxon>Sphingobacteriaceae</taxon>
        <taxon>Pedobacter</taxon>
    </lineage>
</organism>
<feature type="signal peptide" evidence="1">
    <location>
        <begin position="1"/>
        <end position="17"/>
    </location>
</feature>
<keyword evidence="1" id="KW-0732">Signal</keyword>
<feature type="chain" id="PRO_5001761694" description="DUF4397 domain-containing protein" evidence="1">
    <location>
        <begin position="18"/>
        <end position="235"/>
    </location>
</feature>
<keyword evidence="3" id="KW-1185">Reference proteome</keyword>
<evidence type="ECO:0000256" key="1">
    <source>
        <dbReference type="SAM" id="SignalP"/>
    </source>
</evidence>
<dbReference type="PROSITE" id="PS51257">
    <property type="entry name" value="PROKAR_LIPOPROTEIN"/>
    <property type="match status" value="1"/>
</dbReference>
<dbReference type="OrthoDB" id="704982at2"/>
<proteinExistence type="predicted"/>
<evidence type="ECO:0000313" key="2">
    <source>
        <dbReference type="EMBL" id="KEQ29093.1"/>
    </source>
</evidence>
<evidence type="ECO:0000313" key="3">
    <source>
        <dbReference type="Proteomes" id="UP000028007"/>
    </source>
</evidence>
<dbReference type="AlphaFoldDB" id="A0A081PEH0"/>
<gene>
    <name evidence="2" type="ORF">N180_09605</name>
</gene>
<comment type="caution">
    <text evidence="2">The sequence shown here is derived from an EMBL/GenBank/DDBJ whole genome shotgun (WGS) entry which is preliminary data.</text>
</comment>
<dbReference type="EMBL" id="JNFF01000083">
    <property type="protein sequence ID" value="KEQ29093.1"/>
    <property type="molecule type" value="Genomic_DNA"/>
</dbReference>
<name>A0A081PEH0_9SPHI</name>
<accession>A0A081PEH0</accession>
<sequence length="235" mass="26233">MTYKIISLVAFSFLLFACKKTTNVNLVDSPDTGQLKYKIVDYAGLGVPEVTVLLYKADHLLHINFLNPERAAARLKTDQNGVAAFSELSPDNYLIIADSAMSNRMTYKIREHIQVVAGIVKEKETKASDFSASLNLTIISKRDHRTPVNNFRIAAVTADPATFTGDLNELVNNSAVRGITNAQGFVTLKIPSEITCFLVFYNGDRAFFAPYPTYSFYRLENKARYSTSLYVDAFN</sequence>
<protein>
    <recommendedName>
        <fullName evidence="4">DUF4397 domain-containing protein</fullName>
    </recommendedName>
</protein>
<reference evidence="2 3" key="1">
    <citation type="journal article" date="1992" name="Int. J. Syst. Bacteriol.">
        <title>Sphingobacterium antarcticus sp. nov. a Psychrotrophic Bacterium from the Soils of Schirmacher Oasis, Antarctica.</title>
        <authorList>
            <person name="Shivaji S."/>
            <person name="Ray M.K."/>
            <person name="Rao N.S."/>
            <person name="Saiserr L."/>
            <person name="Jagannadham M.V."/>
            <person name="Kumar G.S."/>
            <person name="Reddy G."/>
            <person name="Bhargava P.M."/>
        </authorList>
    </citation>
    <scope>NUCLEOTIDE SEQUENCE [LARGE SCALE GENOMIC DNA]</scope>
    <source>
        <strain evidence="2 3">4BY</strain>
    </source>
</reference>
<dbReference type="Gene3D" id="2.60.40.10">
    <property type="entry name" value="Immunoglobulins"/>
    <property type="match status" value="1"/>
</dbReference>
<evidence type="ECO:0008006" key="4">
    <source>
        <dbReference type="Google" id="ProtNLM"/>
    </source>
</evidence>
<dbReference type="InterPro" id="IPR013783">
    <property type="entry name" value="Ig-like_fold"/>
</dbReference>
<dbReference type="Proteomes" id="UP000028007">
    <property type="component" value="Unassembled WGS sequence"/>
</dbReference>
<dbReference type="RefSeq" id="WP_037442678.1">
    <property type="nucleotide sequence ID" value="NZ_JNFF01000083.1"/>
</dbReference>